<dbReference type="PROSITE" id="PS00086">
    <property type="entry name" value="CYTOCHROME_P450"/>
    <property type="match status" value="1"/>
</dbReference>
<dbReference type="GO" id="GO:0005506">
    <property type="term" value="F:iron ion binding"/>
    <property type="evidence" value="ECO:0007669"/>
    <property type="project" value="InterPro"/>
</dbReference>
<dbReference type="Proteomes" id="UP000007150">
    <property type="component" value="Chromosome 1"/>
</dbReference>
<evidence type="ECO:0000256" key="2">
    <source>
        <dbReference type="RuleBase" id="RU000461"/>
    </source>
</evidence>
<dbReference type="InterPro" id="IPR002397">
    <property type="entry name" value="Cyt_P450_B"/>
</dbReference>
<evidence type="ECO:0000313" key="3">
    <source>
        <dbReference type="EMBL" id="AEG50193.1"/>
    </source>
</evidence>
<keyword evidence="2" id="KW-0408">Iron</keyword>
<dbReference type="PANTHER" id="PTHR46696">
    <property type="entry name" value="P450, PUTATIVE (EUROFUNG)-RELATED"/>
    <property type="match status" value="1"/>
</dbReference>
<keyword evidence="2" id="KW-0349">Heme</keyword>
<organism evidence="3 4">
    <name type="scientific">Sphingobium chlorophenolicum L-1</name>
    <dbReference type="NCBI Taxonomy" id="690566"/>
    <lineage>
        <taxon>Bacteria</taxon>
        <taxon>Pseudomonadati</taxon>
        <taxon>Pseudomonadota</taxon>
        <taxon>Alphaproteobacteria</taxon>
        <taxon>Sphingomonadales</taxon>
        <taxon>Sphingomonadaceae</taxon>
        <taxon>Sphingobium</taxon>
    </lineage>
</organism>
<dbReference type="GO" id="GO:0050056">
    <property type="term" value="F:linalool 8-monooxygenase activity"/>
    <property type="evidence" value="ECO:0007669"/>
    <property type="project" value="UniProtKB-EC"/>
</dbReference>
<dbReference type="AlphaFoldDB" id="F6EZA0"/>
<dbReference type="PANTHER" id="PTHR46696:SF1">
    <property type="entry name" value="CYTOCHROME P450 YJIB-RELATED"/>
    <property type="match status" value="1"/>
</dbReference>
<dbReference type="KEGG" id="sch:Sphch_2545"/>
<dbReference type="InterPro" id="IPR001128">
    <property type="entry name" value="Cyt_P450"/>
</dbReference>
<dbReference type="Pfam" id="PF00067">
    <property type="entry name" value="p450"/>
    <property type="match status" value="1"/>
</dbReference>
<reference evidence="3 4" key="1">
    <citation type="submission" date="2011-05" db="EMBL/GenBank/DDBJ databases">
        <title>Complete sequence of chromosome 1 of Sphingobium chlorophenolicum L-1.</title>
        <authorList>
            <consortium name="US DOE Joint Genome Institute"/>
            <person name="Lucas S."/>
            <person name="Han J."/>
            <person name="Lapidus A."/>
            <person name="Cheng J.-F."/>
            <person name="Goodwin L."/>
            <person name="Pitluck S."/>
            <person name="Peters L."/>
            <person name="Daligault H."/>
            <person name="Han C."/>
            <person name="Tapia R."/>
            <person name="Land M."/>
            <person name="Hauser L."/>
            <person name="Kyrpides N."/>
            <person name="Ivanova N."/>
            <person name="Pagani I."/>
            <person name="Turner P."/>
            <person name="Copley S."/>
            <person name="Woyke T."/>
        </authorList>
    </citation>
    <scope>NUCLEOTIDE SEQUENCE [LARGE SCALE GENOMIC DNA]</scope>
    <source>
        <strain evidence="3 4">L-1</strain>
    </source>
</reference>
<name>F6EZA0_SPHCR</name>
<dbReference type="RefSeq" id="WP_013848430.1">
    <property type="nucleotide sequence ID" value="NC_015593.1"/>
</dbReference>
<keyword evidence="2" id="KW-0479">Metal-binding</keyword>
<sequence length="401" mass="43905">MTELNTLPADSPSNVIPIDYDIFDDAIRADPFPIYREIRDSGPVCALTRHDVFGVARHAEAKSILENWADFSSASGVTMNSITNEVMNGSLLQSDPPVHTQMRKVVMRPLAPSQLSGLRGRLTELTRERVAQLKGKGPIEIVGQLATLLPLSVVSELVGLPEEGRDNMLDWANASFNTVAPVGHPRADAGFSVIEGMVKYLTDPSLPSRLRPGSWAAGLWSEVEAGEISPDDFSSVVQAYVMPSLDTTIYGMGNLIWLLASNPDQWALLKSQPALIPRCINEALRLEAPVLGFVRQATRDVEVSGIAIPEGARLMMLLGAANRDERRYENPDLFDIQRDARDHLAFGAGIHRCAGGNLAMLELATVLEELVKQIDHLELVSELRSDNLGLRGFSEIEMVLH</sequence>
<evidence type="ECO:0000313" key="4">
    <source>
        <dbReference type="Proteomes" id="UP000007150"/>
    </source>
</evidence>
<dbReference type="EC" id="1.14.14.84" evidence="3"/>
<protein>
    <submittedName>
        <fullName evidence="3">Linalool 8-monooxygenase</fullName>
        <ecNumber evidence="3">1.14.14.84</ecNumber>
    </submittedName>
</protein>
<dbReference type="InterPro" id="IPR017972">
    <property type="entry name" value="Cyt_P450_CS"/>
</dbReference>
<dbReference type="EMBL" id="CP002798">
    <property type="protein sequence ID" value="AEG50193.1"/>
    <property type="molecule type" value="Genomic_DNA"/>
</dbReference>
<dbReference type="HOGENOM" id="CLU_033716_0_2_5"/>
<dbReference type="PRINTS" id="PR00359">
    <property type="entry name" value="BP450"/>
</dbReference>
<dbReference type="STRING" id="690566.Sphch_2545"/>
<keyword evidence="2 3" id="KW-0503">Monooxygenase</keyword>
<keyword evidence="2 3" id="KW-0560">Oxidoreductase</keyword>
<evidence type="ECO:0000256" key="1">
    <source>
        <dbReference type="ARBA" id="ARBA00010617"/>
    </source>
</evidence>
<accession>F6EZA0</accession>
<gene>
    <name evidence="3" type="ORF">Sphch_2545</name>
</gene>
<proteinExistence type="inferred from homology"/>
<keyword evidence="4" id="KW-1185">Reference proteome</keyword>
<dbReference type="SUPFAM" id="SSF48264">
    <property type="entry name" value="Cytochrome P450"/>
    <property type="match status" value="1"/>
</dbReference>
<dbReference type="GO" id="GO:0020037">
    <property type="term" value="F:heme binding"/>
    <property type="evidence" value="ECO:0007669"/>
    <property type="project" value="InterPro"/>
</dbReference>
<comment type="similarity">
    <text evidence="1 2">Belongs to the cytochrome P450 family.</text>
</comment>
<dbReference type="Gene3D" id="1.10.630.10">
    <property type="entry name" value="Cytochrome P450"/>
    <property type="match status" value="1"/>
</dbReference>
<dbReference type="InterPro" id="IPR036396">
    <property type="entry name" value="Cyt_P450_sf"/>
</dbReference>